<dbReference type="PRINTS" id="PR00134">
    <property type="entry name" value="GLHYDRLASE10"/>
</dbReference>
<feature type="chain" id="PRO_5032733698" description="Beta-xylanase" evidence="6">
    <location>
        <begin position="20"/>
        <end position="568"/>
    </location>
</feature>
<keyword evidence="9" id="KW-1185">Reference proteome</keyword>
<dbReference type="InterPro" id="IPR017853">
    <property type="entry name" value="GH"/>
</dbReference>
<dbReference type="Gene3D" id="3.20.20.80">
    <property type="entry name" value="Glycosidases"/>
    <property type="match status" value="1"/>
</dbReference>
<dbReference type="PANTHER" id="PTHR31490">
    <property type="entry name" value="GLYCOSYL HYDROLASE"/>
    <property type="match status" value="1"/>
</dbReference>
<dbReference type="EC" id="3.2.1.8" evidence="5"/>
<keyword evidence="2 5" id="KW-0119">Carbohydrate metabolism</keyword>
<dbReference type="InterPro" id="IPR044846">
    <property type="entry name" value="GH10"/>
</dbReference>
<evidence type="ECO:0000256" key="5">
    <source>
        <dbReference type="RuleBase" id="RU361174"/>
    </source>
</evidence>
<evidence type="ECO:0000256" key="3">
    <source>
        <dbReference type="ARBA" id="ARBA00023295"/>
    </source>
</evidence>
<evidence type="ECO:0000256" key="2">
    <source>
        <dbReference type="ARBA" id="ARBA00023277"/>
    </source>
</evidence>
<keyword evidence="6" id="KW-0732">Signal</keyword>
<protein>
    <recommendedName>
        <fullName evidence="5">Beta-xylanase</fullName>
        <ecNumber evidence="5">3.2.1.8</ecNumber>
    </recommendedName>
</protein>
<reference evidence="8 9" key="1">
    <citation type="submission" date="2020-08" db="EMBL/GenBank/DDBJ databases">
        <title>Genomic Encyclopedia of Type Strains, Phase IV (KMG-IV): sequencing the most valuable type-strain genomes for metagenomic binning, comparative biology and taxonomic classification.</title>
        <authorList>
            <person name="Goeker M."/>
        </authorList>
    </citation>
    <scope>NUCLEOTIDE SEQUENCE [LARGE SCALE GENOMIC DNA]</scope>
    <source>
        <strain evidence="8 9">DSM 2461</strain>
    </source>
</reference>
<dbReference type="AlphaFoldDB" id="A0A841RA91"/>
<dbReference type="RefSeq" id="WP_221439832.1">
    <property type="nucleotide sequence ID" value="NZ_JACHGJ010000002.1"/>
</dbReference>
<feature type="domain" description="GH10" evidence="7">
    <location>
        <begin position="187"/>
        <end position="562"/>
    </location>
</feature>
<keyword evidence="3 5" id="KW-0326">Glycosidase</keyword>
<dbReference type="GO" id="GO:0031176">
    <property type="term" value="F:endo-1,4-beta-xylanase activity"/>
    <property type="evidence" value="ECO:0007669"/>
    <property type="project" value="UniProtKB-EC"/>
</dbReference>
<keyword evidence="8" id="KW-0858">Xylan degradation</keyword>
<dbReference type="Proteomes" id="UP000587760">
    <property type="component" value="Unassembled WGS sequence"/>
</dbReference>
<keyword evidence="4 5" id="KW-0624">Polysaccharide degradation</keyword>
<evidence type="ECO:0000256" key="6">
    <source>
        <dbReference type="SAM" id="SignalP"/>
    </source>
</evidence>
<evidence type="ECO:0000313" key="9">
    <source>
        <dbReference type="Proteomes" id="UP000587760"/>
    </source>
</evidence>
<accession>A0A841RA91</accession>
<dbReference type="Pfam" id="PF00331">
    <property type="entry name" value="Glyco_hydro_10"/>
    <property type="match status" value="1"/>
</dbReference>
<name>A0A841RA91_9SPIO</name>
<dbReference type="PROSITE" id="PS51760">
    <property type="entry name" value="GH10_2"/>
    <property type="match status" value="1"/>
</dbReference>
<dbReference type="SUPFAM" id="SSF51445">
    <property type="entry name" value="(Trans)glycosidases"/>
    <property type="match status" value="1"/>
</dbReference>
<dbReference type="EMBL" id="JACHGJ010000002">
    <property type="protein sequence ID" value="MBB6479930.1"/>
    <property type="molecule type" value="Genomic_DNA"/>
</dbReference>
<evidence type="ECO:0000256" key="4">
    <source>
        <dbReference type="ARBA" id="ARBA00023326"/>
    </source>
</evidence>
<comment type="similarity">
    <text evidence="5">Belongs to the glycosyl hydrolase 10 (cellulase F) family.</text>
</comment>
<evidence type="ECO:0000313" key="8">
    <source>
        <dbReference type="EMBL" id="MBB6479930.1"/>
    </source>
</evidence>
<proteinExistence type="inferred from homology"/>
<dbReference type="SMART" id="SM00633">
    <property type="entry name" value="Glyco_10"/>
    <property type="match status" value="1"/>
</dbReference>
<gene>
    <name evidence="8" type="ORF">HNR50_001588</name>
</gene>
<evidence type="ECO:0000256" key="1">
    <source>
        <dbReference type="ARBA" id="ARBA00022801"/>
    </source>
</evidence>
<dbReference type="InterPro" id="IPR001000">
    <property type="entry name" value="GH10_dom"/>
</dbReference>
<keyword evidence="1 5" id="KW-0378">Hydrolase</keyword>
<dbReference type="PANTHER" id="PTHR31490:SF90">
    <property type="entry name" value="ENDO-1,4-BETA-XYLANASE A"/>
    <property type="match status" value="1"/>
</dbReference>
<organism evidence="8 9">
    <name type="scientific">Spirochaeta isovalerica</name>
    <dbReference type="NCBI Taxonomy" id="150"/>
    <lineage>
        <taxon>Bacteria</taxon>
        <taxon>Pseudomonadati</taxon>
        <taxon>Spirochaetota</taxon>
        <taxon>Spirochaetia</taxon>
        <taxon>Spirochaetales</taxon>
        <taxon>Spirochaetaceae</taxon>
        <taxon>Spirochaeta</taxon>
    </lineage>
</organism>
<sequence length="568" mass="63990">MNKAIFFPTFFLIAVFFTACMTASGTGDKIVFDLNDYISGNSINLRAPLQQSGNPRFSVENGELRLSDRSESWHAIDLIRDFDASPLQPGDRVTIEGKIIDAPSGTAMVLGGAESPWNWIISTDVEGTQTYSLQTVLTEKHFIEGQFVRLRLQTNETGANCDFTISKWIVTRTADSAAPAVSAPRWDLTLPGLGELFSPYFRIGNVYSGSSMMSLFNTEEAYRHHFNAVTAENGHKPAGIAGSENRSVRPDAKDFNFTEADAIVDWAVENNMELIGHTLVWHSQTPRWLFSSSTGEPLTRKEALENMEYYISTLADHWAERGVIDRFYSWDVVNEALSNNGGSWGGSLDDWEAGDWRTQLRTESGWYRAFSNGSDQDAGEHPSDFIFYAYYFARKYFPASVLYYNDYNEEIPAKRNAIGQMVEEINLRWKNHPEYDGRLLIEGIGLQSHYHLRGWTTDLDNVRAALERFAATGAEMSVTELDITVGGYGAGVPAESELPALYEEQADAYARLFGYYLEFAEQIHRVSFWGLADSRSWRAPGHPLLFDRNFMAKPAFHAIVDKVMFFES</sequence>
<dbReference type="GO" id="GO:0045493">
    <property type="term" value="P:xylan catabolic process"/>
    <property type="evidence" value="ECO:0007669"/>
    <property type="project" value="UniProtKB-KW"/>
</dbReference>
<comment type="catalytic activity">
    <reaction evidence="5">
        <text>Endohydrolysis of (1-&gt;4)-beta-D-xylosidic linkages in xylans.</text>
        <dbReference type="EC" id="3.2.1.8"/>
    </reaction>
</comment>
<feature type="signal peptide" evidence="6">
    <location>
        <begin position="1"/>
        <end position="19"/>
    </location>
</feature>
<evidence type="ECO:0000259" key="7">
    <source>
        <dbReference type="PROSITE" id="PS51760"/>
    </source>
</evidence>
<dbReference type="PROSITE" id="PS51257">
    <property type="entry name" value="PROKAR_LIPOPROTEIN"/>
    <property type="match status" value="1"/>
</dbReference>
<comment type="caution">
    <text evidence="8">The sequence shown here is derived from an EMBL/GenBank/DDBJ whole genome shotgun (WGS) entry which is preliminary data.</text>
</comment>